<keyword evidence="2" id="KW-0805">Transcription regulation</keyword>
<sequence>MSSSRPSKRQRICRACDQCRRRKSKCDGEQPSCAICRGAGRTCTYQNGGGRRGLPPGYVRSLETVLGIIIQHVPNSENAVHDILSKSRNNSDFFATDPAKIWRKSRLAKEIPKLLDHDFQEDSMITLPDESEWDNLEMTNTPGTFLADTRPTSSRLDELVRQPTPRIELRTIECVDSSFPVDTIDMLQTYFTHTHCWFPILERHDLFRAMHTGSTPGLVHDNGSCLALWAVVAFQSCMENDSDALKPNTVQIEQSIHSRIMVESSDLKLGHVQALVILVLLRLKLGDIQHAWRLVGLASRMLGTLPTASKKSRYCHTFHGCVLLDNILSALMDKSPSFSLREQEEEGPVKKDSMEEWDVWSSPQQAPGDARRNTHKGPLRALSIFNDINHLMVYLGRILYLPADIPPVGRNELSVVIQAGHRGCVEKYPHNYSSAQATPPVLTLHLVYDFVMLTLLRRNKTIDMSGKRLMETYLQSTIRLLELYLEMDGSSNTSPLLICFASQCRQCLHIIFPEPESRERRTFENHLAPYLPKPKTTNFENLLSTQQSISDNPIPECPTLGTHDTPPNLPLEGLVQPSALEIPNIQLEAPAPPLPVNITHPPLTSTGEPAGGYPEGDGFDALFEEMVTSIPANRQEPIFAQNLGFCAGDLDRDFLEQLQRPPDG</sequence>
<dbReference type="Proteomes" id="UP001219568">
    <property type="component" value="Unassembled WGS sequence"/>
</dbReference>
<proteinExistence type="predicted"/>
<dbReference type="PROSITE" id="PS50048">
    <property type="entry name" value="ZN2_CY6_FUNGAL_2"/>
    <property type="match status" value="1"/>
</dbReference>
<dbReference type="EMBL" id="JAQJZL010000004">
    <property type="protein sequence ID" value="KAJ6043585.1"/>
    <property type="molecule type" value="Genomic_DNA"/>
</dbReference>
<evidence type="ECO:0000259" key="7">
    <source>
        <dbReference type="PROSITE" id="PS50048"/>
    </source>
</evidence>
<keyword evidence="4" id="KW-0804">Transcription</keyword>
<keyword evidence="5" id="KW-0539">Nucleus</keyword>
<evidence type="ECO:0000256" key="2">
    <source>
        <dbReference type="ARBA" id="ARBA00023015"/>
    </source>
</evidence>
<dbReference type="CDD" id="cd12148">
    <property type="entry name" value="fungal_TF_MHR"/>
    <property type="match status" value="1"/>
</dbReference>
<dbReference type="GO" id="GO:0045944">
    <property type="term" value="P:positive regulation of transcription by RNA polymerase II"/>
    <property type="evidence" value="ECO:0007669"/>
    <property type="project" value="TreeGrafter"/>
</dbReference>
<feature type="domain" description="Zn(2)-C6 fungal-type" evidence="7">
    <location>
        <begin position="15"/>
        <end position="45"/>
    </location>
</feature>
<dbReference type="Pfam" id="PF04082">
    <property type="entry name" value="Fungal_trans"/>
    <property type="match status" value="1"/>
</dbReference>
<evidence type="ECO:0000256" key="5">
    <source>
        <dbReference type="ARBA" id="ARBA00023242"/>
    </source>
</evidence>
<keyword evidence="9" id="KW-1185">Reference proteome</keyword>
<keyword evidence="3" id="KW-0238">DNA-binding</keyword>
<name>A0AAD6NA39_PENCN</name>
<dbReference type="GO" id="GO:0008270">
    <property type="term" value="F:zinc ion binding"/>
    <property type="evidence" value="ECO:0007669"/>
    <property type="project" value="InterPro"/>
</dbReference>
<evidence type="ECO:0000256" key="3">
    <source>
        <dbReference type="ARBA" id="ARBA00023125"/>
    </source>
</evidence>
<dbReference type="GO" id="GO:0006351">
    <property type="term" value="P:DNA-templated transcription"/>
    <property type="evidence" value="ECO:0007669"/>
    <property type="project" value="InterPro"/>
</dbReference>
<dbReference type="PANTHER" id="PTHR47655:SF2">
    <property type="entry name" value="QUINIC ACID UTILIZATION ACTIVATOR"/>
    <property type="match status" value="1"/>
</dbReference>
<evidence type="ECO:0000313" key="8">
    <source>
        <dbReference type="EMBL" id="KAJ6043585.1"/>
    </source>
</evidence>
<evidence type="ECO:0000313" key="9">
    <source>
        <dbReference type="Proteomes" id="UP001219568"/>
    </source>
</evidence>
<evidence type="ECO:0000256" key="1">
    <source>
        <dbReference type="ARBA" id="ARBA00022723"/>
    </source>
</evidence>
<dbReference type="SMART" id="SM00066">
    <property type="entry name" value="GAL4"/>
    <property type="match status" value="1"/>
</dbReference>
<dbReference type="PANTHER" id="PTHR47655">
    <property type="entry name" value="QUINIC ACID UTILIZATION ACTIVATOR"/>
    <property type="match status" value="1"/>
</dbReference>
<protein>
    <recommendedName>
        <fullName evidence="7">Zn(2)-C6 fungal-type domain-containing protein</fullName>
    </recommendedName>
</protein>
<keyword evidence="1" id="KW-0479">Metal-binding</keyword>
<reference evidence="8" key="1">
    <citation type="journal article" date="2023" name="IMA Fungus">
        <title>Comparative genomic study of the Penicillium genus elucidates a diverse pangenome and 15 lateral gene transfer events.</title>
        <authorList>
            <person name="Petersen C."/>
            <person name="Sorensen T."/>
            <person name="Nielsen M.R."/>
            <person name="Sondergaard T.E."/>
            <person name="Sorensen J.L."/>
            <person name="Fitzpatrick D.A."/>
            <person name="Frisvad J.C."/>
            <person name="Nielsen K.L."/>
        </authorList>
    </citation>
    <scope>NUCLEOTIDE SEQUENCE</scope>
    <source>
        <strain evidence="8">IBT 15450</strain>
    </source>
</reference>
<dbReference type="InterPro" id="IPR052783">
    <property type="entry name" value="Metabolic/Drug-Res_Regulator"/>
</dbReference>
<dbReference type="CDD" id="cd00067">
    <property type="entry name" value="GAL4"/>
    <property type="match status" value="1"/>
</dbReference>
<comment type="caution">
    <text evidence="8">The sequence shown here is derived from an EMBL/GenBank/DDBJ whole genome shotgun (WGS) entry which is preliminary data.</text>
</comment>
<dbReference type="InterPro" id="IPR001138">
    <property type="entry name" value="Zn2Cys6_DnaBD"/>
</dbReference>
<gene>
    <name evidence="8" type="ORF">N7460_004940</name>
</gene>
<evidence type="ECO:0000256" key="4">
    <source>
        <dbReference type="ARBA" id="ARBA00023163"/>
    </source>
</evidence>
<dbReference type="PROSITE" id="PS00463">
    <property type="entry name" value="ZN2_CY6_FUNGAL_1"/>
    <property type="match status" value="1"/>
</dbReference>
<dbReference type="SUPFAM" id="SSF57701">
    <property type="entry name" value="Zn2/Cys6 DNA-binding domain"/>
    <property type="match status" value="1"/>
</dbReference>
<feature type="region of interest" description="Disordered" evidence="6">
    <location>
        <begin position="553"/>
        <end position="572"/>
    </location>
</feature>
<dbReference type="AlphaFoldDB" id="A0AAD6NA39"/>
<dbReference type="Pfam" id="PF00172">
    <property type="entry name" value="Zn_clus"/>
    <property type="match status" value="1"/>
</dbReference>
<dbReference type="InterPro" id="IPR036864">
    <property type="entry name" value="Zn2-C6_fun-type_DNA-bd_sf"/>
</dbReference>
<dbReference type="GO" id="GO:0000981">
    <property type="term" value="F:DNA-binding transcription factor activity, RNA polymerase II-specific"/>
    <property type="evidence" value="ECO:0007669"/>
    <property type="project" value="InterPro"/>
</dbReference>
<dbReference type="Gene3D" id="4.10.240.10">
    <property type="entry name" value="Zn(2)-C6 fungal-type DNA-binding domain"/>
    <property type="match status" value="1"/>
</dbReference>
<organism evidence="8 9">
    <name type="scientific">Penicillium canescens</name>
    <dbReference type="NCBI Taxonomy" id="5083"/>
    <lineage>
        <taxon>Eukaryota</taxon>
        <taxon>Fungi</taxon>
        <taxon>Dikarya</taxon>
        <taxon>Ascomycota</taxon>
        <taxon>Pezizomycotina</taxon>
        <taxon>Eurotiomycetes</taxon>
        <taxon>Eurotiomycetidae</taxon>
        <taxon>Eurotiales</taxon>
        <taxon>Aspergillaceae</taxon>
        <taxon>Penicillium</taxon>
    </lineage>
</organism>
<evidence type="ECO:0000256" key="6">
    <source>
        <dbReference type="SAM" id="MobiDB-lite"/>
    </source>
</evidence>
<accession>A0AAD6NA39</accession>
<dbReference type="InterPro" id="IPR007219">
    <property type="entry name" value="XnlR_reg_dom"/>
</dbReference>
<dbReference type="GO" id="GO:0003677">
    <property type="term" value="F:DNA binding"/>
    <property type="evidence" value="ECO:0007669"/>
    <property type="project" value="UniProtKB-KW"/>
</dbReference>
<feature type="region of interest" description="Disordered" evidence="6">
    <location>
        <begin position="339"/>
        <end position="374"/>
    </location>
</feature>
<reference evidence="8" key="2">
    <citation type="submission" date="2023-01" db="EMBL/GenBank/DDBJ databases">
        <authorList>
            <person name="Petersen C."/>
        </authorList>
    </citation>
    <scope>NUCLEOTIDE SEQUENCE</scope>
    <source>
        <strain evidence="8">IBT 15450</strain>
    </source>
</reference>